<dbReference type="EMBL" id="BA000011">
    <property type="protein sequence ID" value="BAB60223.1"/>
    <property type="molecule type" value="Genomic_DNA"/>
</dbReference>
<dbReference type="AlphaFoldDB" id="Q979S9"/>
<evidence type="ECO:0000313" key="8">
    <source>
        <dbReference type="EMBL" id="BAB60223.1"/>
    </source>
</evidence>
<feature type="transmembrane region" description="Helical" evidence="6">
    <location>
        <begin position="192"/>
        <end position="212"/>
    </location>
</feature>
<dbReference type="GO" id="GO:0016020">
    <property type="term" value="C:membrane"/>
    <property type="evidence" value="ECO:0007669"/>
    <property type="project" value="UniProtKB-SubCell"/>
</dbReference>
<feature type="transmembrane region" description="Helical" evidence="6">
    <location>
        <begin position="127"/>
        <end position="149"/>
    </location>
</feature>
<evidence type="ECO:0000256" key="4">
    <source>
        <dbReference type="ARBA" id="ARBA00022989"/>
    </source>
</evidence>
<feature type="transmembrane region" description="Helical" evidence="6">
    <location>
        <begin position="362"/>
        <end position="382"/>
    </location>
</feature>
<keyword evidence="3 6" id="KW-0812">Transmembrane</keyword>
<evidence type="ECO:0000256" key="3">
    <source>
        <dbReference type="ARBA" id="ARBA00022692"/>
    </source>
</evidence>
<reference evidence="8 9" key="1">
    <citation type="journal article" date="1999" name="Proc. Jpn. Acad.">
        <title>Determination of the complete genomic DNA sequence of Thermoplasma volvanium GSS1.</title>
        <authorList>
            <person name="Kawashima T."/>
            <person name="Yamamoto Y."/>
            <person name="Aramaki H."/>
            <person name="Nunoshiba T."/>
            <person name="Kawamoto T."/>
            <person name="Watanabe K."/>
            <person name="Yamazaki M."/>
            <person name="Kanehori K."/>
            <person name="Amano N."/>
            <person name="Ohya Y."/>
            <person name="Makino K."/>
            <person name="Suzuki M."/>
        </authorList>
    </citation>
    <scope>NUCLEOTIDE SEQUENCE [LARGE SCALE GENOMIC DNA]</scope>
    <source>
        <strain evidence="9">ATCC 51530 / DSM 4299 / JCM 9571 / NBRC 15438 / GSS1</strain>
    </source>
</reference>
<feature type="domain" description="Major facilitator superfamily (MFS) profile" evidence="7">
    <location>
        <begin position="37"/>
        <end position="410"/>
    </location>
</feature>
<comment type="subcellular location">
    <subcellularLocation>
        <location evidence="1">Membrane</location>
        <topology evidence="1">Multi-pass membrane protein</topology>
    </subcellularLocation>
</comment>
<feature type="transmembrane region" description="Helical" evidence="6">
    <location>
        <begin position="161"/>
        <end position="186"/>
    </location>
</feature>
<feature type="transmembrane region" description="Helical" evidence="6">
    <location>
        <begin position="323"/>
        <end position="341"/>
    </location>
</feature>
<dbReference type="GO" id="GO:0022857">
    <property type="term" value="F:transmembrane transporter activity"/>
    <property type="evidence" value="ECO:0007669"/>
    <property type="project" value="InterPro"/>
</dbReference>
<feature type="transmembrane region" description="Helical" evidence="6">
    <location>
        <begin position="103"/>
        <end position="121"/>
    </location>
</feature>
<accession>Q979S9</accession>
<reference evidence="8 9" key="2">
    <citation type="journal article" date="2000" name="Proc. Natl. Acad. Sci. U.S.A.">
        <title>Archaeal adaptation to higher temperatures revealed by genomic sequence of Thermoplasma volcanium.</title>
        <authorList>
            <person name="Kawashima T."/>
            <person name="Amano N."/>
            <person name="Koike H."/>
            <person name="Makino S."/>
            <person name="Higuchi S."/>
            <person name="Kawashima-Ohya Y."/>
            <person name="Watanabe K."/>
            <person name="Yamazaki M."/>
            <person name="Kanehori K."/>
            <person name="Kawamoto T."/>
            <person name="Nunoshiba T."/>
            <person name="Yamamoto Y."/>
            <person name="Aramaki H."/>
            <person name="Makino K."/>
            <person name="Suzuki M."/>
        </authorList>
    </citation>
    <scope>NUCLEOTIDE SEQUENCE [LARGE SCALE GENOMIC DNA]</scope>
    <source>
        <strain evidence="9">ATCC 51530 / DSM 4299 / JCM 9571 / NBRC 15438 / GSS1</strain>
    </source>
</reference>
<feature type="transmembrane region" description="Helical" evidence="6">
    <location>
        <begin position="73"/>
        <end position="91"/>
    </location>
</feature>
<feature type="transmembrane region" description="Helical" evidence="6">
    <location>
        <begin position="42"/>
        <end position="61"/>
    </location>
</feature>
<evidence type="ECO:0000256" key="1">
    <source>
        <dbReference type="ARBA" id="ARBA00004141"/>
    </source>
</evidence>
<dbReference type="eggNOG" id="arCOG02793">
    <property type="taxonomic scope" value="Archaea"/>
</dbReference>
<feature type="transmembrane region" description="Helical" evidence="6">
    <location>
        <begin position="388"/>
        <end position="406"/>
    </location>
</feature>
<evidence type="ECO:0000256" key="2">
    <source>
        <dbReference type="ARBA" id="ARBA00022448"/>
    </source>
</evidence>
<dbReference type="HOGENOM" id="CLU_055959_0_0_2"/>
<dbReference type="PANTHER" id="PTHR23511">
    <property type="entry name" value="SYNAPTIC VESICLE GLYCOPROTEIN 2"/>
    <property type="match status" value="1"/>
</dbReference>
<keyword evidence="2" id="KW-0813">Transport</keyword>
<name>Q979S9_THEVO</name>
<dbReference type="InterPro" id="IPR036259">
    <property type="entry name" value="MFS_trans_sf"/>
</dbReference>
<dbReference type="Proteomes" id="UP000001017">
    <property type="component" value="Chromosome"/>
</dbReference>
<dbReference type="PaxDb" id="273116-14325319"/>
<dbReference type="STRING" id="273116.gene:9381877"/>
<evidence type="ECO:0000256" key="5">
    <source>
        <dbReference type="ARBA" id="ARBA00023136"/>
    </source>
</evidence>
<dbReference type="PANTHER" id="PTHR23511:SF34">
    <property type="entry name" value="SYNAPTIC VESICLE GLYCOPROTEIN 2"/>
    <property type="match status" value="1"/>
</dbReference>
<dbReference type="InterPro" id="IPR005829">
    <property type="entry name" value="Sugar_transporter_CS"/>
</dbReference>
<gene>
    <name evidence="8" type="ORF">TVG1110889</name>
</gene>
<evidence type="ECO:0000259" key="7">
    <source>
        <dbReference type="PROSITE" id="PS50850"/>
    </source>
</evidence>
<dbReference type="PhylomeDB" id="Q979S9"/>
<feature type="transmembrane region" description="Helical" evidence="6">
    <location>
        <begin position="267"/>
        <end position="290"/>
    </location>
</feature>
<dbReference type="PROSITE" id="PS50850">
    <property type="entry name" value="MFS"/>
    <property type="match status" value="1"/>
</dbReference>
<evidence type="ECO:0000256" key="6">
    <source>
        <dbReference type="SAM" id="Phobius"/>
    </source>
</evidence>
<proteinExistence type="predicted"/>
<keyword evidence="5 6" id="KW-0472">Membrane</keyword>
<dbReference type="InterPro" id="IPR020846">
    <property type="entry name" value="MFS_dom"/>
</dbReference>
<keyword evidence="4 6" id="KW-1133">Transmembrane helix</keyword>
<dbReference type="SUPFAM" id="SSF103473">
    <property type="entry name" value="MFS general substrate transporter"/>
    <property type="match status" value="1"/>
</dbReference>
<protein>
    <submittedName>
        <fullName evidence="8">Metabolite transporter</fullName>
    </submittedName>
</protein>
<dbReference type="InterPro" id="IPR011701">
    <property type="entry name" value="MFS"/>
</dbReference>
<evidence type="ECO:0000313" key="9">
    <source>
        <dbReference type="Proteomes" id="UP000001017"/>
    </source>
</evidence>
<feature type="transmembrane region" description="Helical" evidence="6">
    <location>
        <begin position="297"/>
        <end position="317"/>
    </location>
</feature>
<sequence>MNLIRVMPAEGSMLFDYSFRDYDEVRKFLDTAEWNRIHTSMALTMIASFFVWGLLLVTAPLVTEWPIVPSWGYMYVLLSSPAGLLIGNVVLGRTSDLLGRKSLFMATLALGIAGILGIIFSRNFFEILASIFIAEFGFGGEETVSLAFLAEQFPLKYRGKVLVLVSNSANVGVAAISGIFIAFGYSIAIEKLIFGVMAIGGITIALYTRSRIPESLRWFYTKNSDTLIEKPQMHVIPFIVLSMFAITIVLTFALVADILGPYEYPKYTSIIPFIYGLGEAISGFAIIAFIDRIGRRLTSVIAYMGGFLSMAVFLLYLISSLPFFVFLVLLVINSFFGELGWAVREILQPELFTTIRRGSGIAAVRGIAYALYIVSIFVLNGISVFEYMVFATIIWVIGSIGSILWYSKGYETLNKSLI</sequence>
<keyword evidence="9" id="KW-1185">Reference proteome</keyword>
<organism evidence="8 9">
    <name type="scientific">Thermoplasma volcanium (strain ATCC 51530 / DSM 4299 / JCM 9571 / NBRC 15438 / GSS1)</name>
    <dbReference type="NCBI Taxonomy" id="273116"/>
    <lineage>
        <taxon>Archaea</taxon>
        <taxon>Methanobacteriati</taxon>
        <taxon>Thermoplasmatota</taxon>
        <taxon>Thermoplasmata</taxon>
        <taxon>Thermoplasmatales</taxon>
        <taxon>Thermoplasmataceae</taxon>
        <taxon>Thermoplasma</taxon>
    </lineage>
</organism>
<dbReference type="PROSITE" id="PS00216">
    <property type="entry name" value="SUGAR_TRANSPORT_1"/>
    <property type="match status" value="2"/>
</dbReference>
<dbReference type="KEGG" id="tvo:TVG1110889"/>
<dbReference type="Gene3D" id="1.20.1250.20">
    <property type="entry name" value="MFS general substrate transporter like domains"/>
    <property type="match status" value="2"/>
</dbReference>
<feature type="transmembrane region" description="Helical" evidence="6">
    <location>
        <begin position="233"/>
        <end position="255"/>
    </location>
</feature>
<dbReference type="Pfam" id="PF07690">
    <property type="entry name" value="MFS_1"/>
    <property type="match status" value="1"/>
</dbReference>